<gene>
    <name evidence="1" type="ORF">CLUMA_CG003513</name>
</gene>
<reference evidence="1 2" key="1">
    <citation type="submission" date="2015-04" db="EMBL/GenBank/DDBJ databases">
        <authorList>
            <person name="Syromyatnikov M.Y."/>
            <person name="Popov V.N."/>
        </authorList>
    </citation>
    <scope>NUCLEOTIDE SEQUENCE [LARGE SCALE GENOMIC DNA]</scope>
</reference>
<keyword evidence="2" id="KW-1185">Reference proteome</keyword>
<proteinExistence type="predicted"/>
<protein>
    <submittedName>
        <fullName evidence="1">CLUMA_CG003513, isoform A</fullName>
    </submittedName>
</protein>
<dbReference type="AlphaFoldDB" id="A0A1J1HNL7"/>
<name>A0A1J1HNL7_9DIPT</name>
<dbReference type="EMBL" id="CVRI01000014">
    <property type="protein sequence ID" value="CRK89640.1"/>
    <property type="molecule type" value="Genomic_DNA"/>
</dbReference>
<sequence length="83" mass="9644">MCIHCEGDLDIRKCRQDELTLTFFNKDESQEAATSHETKPIGLILSFHFLPIIAYCFKLKNLPQFESTGYMTNLKSHCKRFLS</sequence>
<accession>A0A1J1HNL7</accession>
<dbReference type="Proteomes" id="UP000183832">
    <property type="component" value="Unassembled WGS sequence"/>
</dbReference>
<organism evidence="1 2">
    <name type="scientific">Clunio marinus</name>
    <dbReference type="NCBI Taxonomy" id="568069"/>
    <lineage>
        <taxon>Eukaryota</taxon>
        <taxon>Metazoa</taxon>
        <taxon>Ecdysozoa</taxon>
        <taxon>Arthropoda</taxon>
        <taxon>Hexapoda</taxon>
        <taxon>Insecta</taxon>
        <taxon>Pterygota</taxon>
        <taxon>Neoptera</taxon>
        <taxon>Endopterygota</taxon>
        <taxon>Diptera</taxon>
        <taxon>Nematocera</taxon>
        <taxon>Chironomoidea</taxon>
        <taxon>Chironomidae</taxon>
        <taxon>Clunio</taxon>
    </lineage>
</organism>
<evidence type="ECO:0000313" key="2">
    <source>
        <dbReference type="Proteomes" id="UP000183832"/>
    </source>
</evidence>
<evidence type="ECO:0000313" key="1">
    <source>
        <dbReference type="EMBL" id="CRK89640.1"/>
    </source>
</evidence>